<keyword evidence="2" id="KW-0378">Hydrolase</keyword>
<evidence type="ECO:0000313" key="2">
    <source>
        <dbReference type="EMBL" id="BAT58424.1"/>
    </source>
</evidence>
<accession>A0A0S3PR38</accession>
<dbReference type="PANTHER" id="PTHR30383">
    <property type="entry name" value="THIOESTERASE 1/PROTEASE 1/LYSOPHOSPHOLIPASE L1"/>
    <property type="match status" value="1"/>
</dbReference>
<dbReference type="EC" id="3.1.1.1" evidence="2"/>
<keyword evidence="3" id="KW-1185">Reference proteome</keyword>
<dbReference type="PANTHER" id="PTHR30383:SF24">
    <property type="entry name" value="THIOESTERASE 1_PROTEASE 1_LYSOPHOSPHOLIPASE L1"/>
    <property type="match status" value="1"/>
</dbReference>
<evidence type="ECO:0000313" key="3">
    <source>
        <dbReference type="Proteomes" id="UP000236884"/>
    </source>
</evidence>
<evidence type="ECO:0000259" key="1">
    <source>
        <dbReference type="Pfam" id="PF13472"/>
    </source>
</evidence>
<protein>
    <submittedName>
        <fullName evidence="2">Esterase TesA</fullName>
        <ecNumber evidence="2">3.1.1.1</ecNumber>
    </submittedName>
</protein>
<dbReference type="SUPFAM" id="SSF52266">
    <property type="entry name" value="SGNH hydrolase"/>
    <property type="match status" value="1"/>
</dbReference>
<sequence>MFNRLNNRTMLPNWCRVVSQILLRGRISQSVAAFGAAIWLGLAVVTASAQTDPVRIVALGDSLTAGYGVAEQESFPVRLQAALAAKGIKAAINNAGVSGDTASGGLARLDWSIPGDTQGVIVELGANDALRGIDPAVTRKALNDILASLKQRGIPVLLAGMRAPPNLGADYAAKFDVIYADLAKEYGVLLYPFFLEGVASERALNQGDGIHPTAAGVDVIVKGILPKVEELIRQAAPK</sequence>
<dbReference type="GO" id="GO:0106435">
    <property type="term" value="F:carboxylesterase activity"/>
    <property type="evidence" value="ECO:0007669"/>
    <property type="project" value="UniProtKB-EC"/>
</dbReference>
<dbReference type="Pfam" id="PF13472">
    <property type="entry name" value="Lipase_GDSL_2"/>
    <property type="match status" value="1"/>
</dbReference>
<reference evidence="2 3" key="1">
    <citation type="submission" date="2015-08" db="EMBL/GenBank/DDBJ databases">
        <title>Investigation of the bacterial diversity of lava forest soil.</title>
        <authorList>
            <person name="Lee J.S."/>
        </authorList>
    </citation>
    <scope>NUCLEOTIDE SEQUENCE [LARGE SCALE GENOMIC DNA]</scope>
    <source>
        <strain evidence="2 3">GJW-30</strain>
    </source>
</reference>
<dbReference type="InterPro" id="IPR051532">
    <property type="entry name" value="Ester_Hydrolysis_Enzymes"/>
</dbReference>
<dbReference type="KEGG" id="vgo:GJW-30_1_00949"/>
<gene>
    <name evidence="2" type="primary">tesA</name>
    <name evidence="2" type="ORF">GJW-30_1_00949</name>
</gene>
<dbReference type="InterPro" id="IPR013830">
    <property type="entry name" value="SGNH_hydro"/>
</dbReference>
<dbReference type="Proteomes" id="UP000236884">
    <property type="component" value="Chromosome"/>
</dbReference>
<dbReference type="InterPro" id="IPR036514">
    <property type="entry name" value="SGNH_hydro_sf"/>
</dbReference>
<name>A0A0S3PR38_9BRAD</name>
<dbReference type="AlphaFoldDB" id="A0A0S3PR38"/>
<feature type="domain" description="SGNH hydrolase-type esterase" evidence="1">
    <location>
        <begin position="58"/>
        <end position="217"/>
    </location>
</feature>
<dbReference type="CDD" id="cd01822">
    <property type="entry name" value="Lysophospholipase_L1_like"/>
    <property type="match status" value="1"/>
</dbReference>
<proteinExistence type="predicted"/>
<organism evidence="2 3">
    <name type="scientific">Variibacter gotjawalensis</name>
    <dbReference type="NCBI Taxonomy" id="1333996"/>
    <lineage>
        <taxon>Bacteria</taxon>
        <taxon>Pseudomonadati</taxon>
        <taxon>Pseudomonadota</taxon>
        <taxon>Alphaproteobacteria</taxon>
        <taxon>Hyphomicrobiales</taxon>
        <taxon>Nitrobacteraceae</taxon>
        <taxon>Variibacter</taxon>
    </lineage>
</organism>
<dbReference type="Gene3D" id="3.40.50.1110">
    <property type="entry name" value="SGNH hydrolase"/>
    <property type="match status" value="1"/>
</dbReference>
<dbReference type="GO" id="GO:0004622">
    <property type="term" value="F:phosphatidylcholine lysophospholipase activity"/>
    <property type="evidence" value="ECO:0007669"/>
    <property type="project" value="TreeGrafter"/>
</dbReference>
<dbReference type="EMBL" id="AP014946">
    <property type="protein sequence ID" value="BAT58424.1"/>
    <property type="molecule type" value="Genomic_DNA"/>
</dbReference>